<evidence type="ECO:0000313" key="2">
    <source>
        <dbReference type="EMBL" id="AAW60215.1"/>
    </source>
</evidence>
<evidence type="ECO:0000256" key="1">
    <source>
        <dbReference type="SAM" id="MobiDB-lite"/>
    </source>
</evidence>
<dbReference type="KEGG" id="gox:GOX0432"/>
<evidence type="ECO:0000313" key="3">
    <source>
        <dbReference type="Proteomes" id="UP000006375"/>
    </source>
</evidence>
<dbReference type="HOGENOM" id="CLU_2508041_0_0_5"/>
<accession>Q5FTT1</accession>
<dbReference type="STRING" id="290633.GOX0432"/>
<keyword evidence="3" id="KW-1185">Reference proteome</keyword>
<organism evidence="2 3">
    <name type="scientific">Gluconobacter oxydans (strain 621H)</name>
    <name type="common">Gluconobacter suboxydans</name>
    <dbReference type="NCBI Taxonomy" id="290633"/>
    <lineage>
        <taxon>Bacteria</taxon>
        <taxon>Pseudomonadati</taxon>
        <taxon>Pseudomonadota</taxon>
        <taxon>Alphaproteobacteria</taxon>
        <taxon>Acetobacterales</taxon>
        <taxon>Acetobacteraceae</taxon>
        <taxon>Gluconobacter</taxon>
    </lineage>
</organism>
<reference evidence="2 3" key="1">
    <citation type="journal article" date="2005" name="Nat. Biotechnol.">
        <title>Complete genome sequence of the acetic acid bacterium Gluconobacter oxydans.</title>
        <authorList>
            <person name="Prust C."/>
            <person name="Hoffmeister M."/>
            <person name="Liesegang H."/>
            <person name="Wiezer A."/>
            <person name="Fricke W.F."/>
            <person name="Ehrenreich A."/>
            <person name="Gottschalk G."/>
            <person name="Deppenmeier U."/>
        </authorList>
    </citation>
    <scope>NUCLEOTIDE SEQUENCE [LARGE SCALE GENOMIC DNA]</scope>
    <source>
        <strain evidence="2 3">621H</strain>
    </source>
</reference>
<dbReference type="EMBL" id="CP000009">
    <property type="protein sequence ID" value="AAW60215.1"/>
    <property type="molecule type" value="Genomic_DNA"/>
</dbReference>
<protein>
    <submittedName>
        <fullName evidence="2">Uncharacterized protein</fullName>
    </submittedName>
</protein>
<name>Q5FTT1_GLUOX</name>
<feature type="region of interest" description="Disordered" evidence="1">
    <location>
        <begin position="56"/>
        <end position="85"/>
    </location>
</feature>
<proteinExistence type="predicted"/>
<dbReference type="AlphaFoldDB" id="Q5FTT1"/>
<dbReference type="Proteomes" id="UP000006375">
    <property type="component" value="Chromosome"/>
</dbReference>
<sequence length="85" mass="9357">MIEASYIRKAPPQSKPSANENLDILIFISRHHAGWSLSSKNNTSRATMRMRCVKTGFQKSPPAPHGKQHTALGAPAKETGKTYSH</sequence>
<gene>
    <name evidence="2" type="ordered locus">GOX0432</name>
</gene>